<dbReference type="Pfam" id="PF13672">
    <property type="entry name" value="PP2C_2"/>
    <property type="match status" value="1"/>
</dbReference>
<evidence type="ECO:0000313" key="2">
    <source>
        <dbReference type="EMBL" id="TDO38385.1"/>
    </source>
</evidence>
<dbReference type="EMBL" id="SNWR01000001">
    <property type="protein sequence ID" value="TDO38385.1"/>
    <property type="molecule type" value="Genomic_DNA"/>
</dbReference>
<name>A0A4R6JUQ6_9ACTN</name>
<reference evidence="2 3" key="1">
    <citation type="submission" date="2019-03" db="EMBL/GenBank/DDBJ databases">
        <title>Sequencing the genomes of 1000 actinobacteria strains.</title>
        <authorList>
            <person name="Klenk H.-P."/>
        </authorList>
    </citation>
    <scope>NUCLEOTIDE SEQUENCE [LARGE SCALE GENOMIC DNA]</scope>
    <source>
        <strain evidence="2 3">DSM 43805</strain>
    </source>
</reference>
<dbReference type="SUPFAM" id="SSF81606">
    <property type="entry name" value="PP2C-like"/>
    <property type="match status" value="1"/>
</dbReference>
<proteinExistence type="predicted"/>
<dbReference type="RefSeq" id="WP_133872873.1">
    <property type="nucleotide sequence ID" value="NZ_BOMD01000022.1"/>
</dbReference>
<feature type="domain" description="PPM-type phosphatase" evidence="1">
    <location>
        <begin position="16"/>
        <end position="214"/>
    </location>
</feature>
<dbReference type="Proteomes" id="UP000294901">
    <property type="component" value="Unassembled WGS sequence"/>
</dbReference>
<accession>A0A4R6JUQ6</accession>
<comment type="caution">
    <text evidence="2">The sequence shown here is derived from an EMBL/GenBank/DDBJ whole genome shotgun (WGS) entry which is preliminary data.</text>
</comment>
<keyword evidence="3" id="KW-1185">Reference proteome</keyword>
<dbReference type="OrthoDB" id="3190646at2"/>
<dbReference type="AlphaFoldDB" id="A0A4R6JUQ6"/>
<evidence type="ECO:0000259" key="1">
    <source>
        <dbReference type="Pfam" id="PF13672"/>
    </source>
</evidence>
<gene>
    <name evidence="2" type="ORF">C8E87_2038</name>
</gene>
<dbReference type="InterPro" id="IPR001932">
    <property type="entry name" value="PPM-type_phosphatase-like_dom"/>
</dbReference>
<dbReference type="Gene3D" id="3.60.40.10">
    <property type="entry name" value="PPM-type phosphatase domain"/>
    <property type="match status" value="1"/>
</dbReference>
<evidence type="ECO:0000313" key="3">
    <source>
        <dbReference type="Proteomes" id="UP000294901"/>
    </source>
</evidence>
<protein>
    <submittedName>
        <fullName evidence="2">Protein phosphatase 2C-like protein</fullName>
    </submittedName>
</protein>
<dbReference type="InterPro" id="IPR036457">
    <property type="entry name" value="PPM-type-like_dom_sf"/>
</dbReference>
<sequence>MRTSVASLAAESGNENEDWFSASAHLLVVLDGATARTGTGCIHGISWYSAHLGAALSEIAHDPSIPLRDVLAAGIQRVSNLHRSSCNLSHPGTPSAAVAIVRIAGARLDYLVLGDVTVVLDMGGRILALSDERVSQTAMNERRAADSYSIGTAEKDAAMVRMKHAELAQRNRENGYWIAAADPTAAQQSLAGHLKVGEVRRLAVLTDGAARIVKPFGLLSWPELLDLAEAVSPEQVLRQVREAEASDPLGSRWPRNKASDDATMLLGVGVGD</sequence>
<organism evidence="2 3">
    <name type="scientific">Paractinoplanes brasiliensis</name>
    <dbReference type="NCBI Taxonomy" id="52695"/>
    <lineage>
        <taxon>Bacteria</taxon>
        <taxon>Bacillati</taxon>
        <taxon>Actinomycetota</taxon>
        <taxon>Actinomycetes</taxon>
        <taxon>Micromonosporales</taxon>
        <taxon>Micromonosporaceae</taxon>
        <taxon>Paractinoplanes</taxon>
    </lineage>
</organism>